<evidence type="ECO:0000259" key="8">
    <source>
        <dbReference type="PROSITE" id="PS50109"/>
    </source>
</evidence>
<dbReference type="Gene3D" id="3.40.50.2300">
    <property type="match status" value="3"/>
</dbReference>
<feature type="domain" description="Response regulatory" evidence="9">
    <location>
        <begin position="7"/>
        <end position="124"/>
    </location>
</feature>
<proteinExistence type="predicted"/>
<dbReference type="SUPFAM" id="SSF47384">
    <property type="entry name" value="Homodimeric domain of signal transducing histidine kinase"/>
    <property type="match status" value="1"/>
</dbReference>
<dbReference type="CDD" id="cd16922">
    <property type="entry name" value="HATPase_EvgS-ArcB-TorS-like"/>
    <property type="match status" value="1"/>
</dbReference>
<dbReference type="SUPFAM" id="SSF55874">
    <property type="entry name" value="ATPase domain of HSP90 chaperone/DNA topoisomerase II/histidine kinase"/>
    <property type="match status" value="1"/>
</dbReference>
<keyword evidence="3 7" id="KW-0597">Phosphoprotein</keyword>
<feature type="modified residue" description="4-aspartylphosphate" evidence="7">
    <location>
        <position position="59"/>
    </location>
</feature>
<dbReference type="PROSITE" id="PS50109">
    <property type="entry name" value="HIS_KIN"/>
    <property type="match status" value="1"/>
</dbReference>
<evidence type="ECO:0000256" key="3">
    <source>
        <dbReference type="ARBA" id="ARBA00022553"/>
    </source>
</evidence>
<reference evidence="10 11" key="1">
    <citation type="submission" date="2017-02" db="EMBL/GenBank/DDBJ databases">
        <title>Complete genome sequence of the cold-active Pseudoalteromonas aliena strain EH1 isolated from Arctic seawater.</title>
        <authorList>
            <person name="Kim E."/>
            <person name="Heo E."/>
            <person name="Kim H."/>
            <person name="Kim D."/>
        </authorList>
    </citation>
    <scope>NUCLEOTIDE SEQUENCE [LARGE SCALE GENOMIC DNA]</scope>
    <source>
        <strain evidence="10 11">EH1</strain>
    </source>
</reference>
<accession>A0A1Q2GVT7</accession>
<dbReference type="SMART" id="SM00448">
    <property type="entry name" value="REC"/>
    <property type="match status" value="3"/>
</dbReference>
<evidence type="ECO:0000256" key="1">
    <source>
        <dbReference type="ARBA" id="ARBA00000085"/>
    </source>
</evidence>
<dbReference type="GO" id="GO:0005886">
    <property type="term" value="C:plasma membrane"/>
    <property type="evidence" value="ECO:0007669"/>
    <property type="project" value="TreeGrafter"/>
</dbReference>
<dbReference type="GO" id="GO:0009927">
    <property type="term" value="F:histidine phosphotransfer kinase activity"/>
    <property type="evidence" value="ECO:0007669"/>
    <property type="project" value="TreeGrafter"/>
</dbReference>
<evidence type="ECO:0000313" key="11">
    <source>
        <dbReference type="Proteomes" id="UP000188243"/>
    </source>
</evidence>
<dbReference type="InterPro" id="IPR036890">
    <property type="entry name" value="HATPase_C_sf"/>
</dbReference>
<dbReference type="InterPro" id="IPR003594">
    <property type="entry name" value="HATPase_dom"/>
</dbReference>
<dbReference type="EMBL" id="CP019628">
    <property type="protein sequence ID" value="AQP99222.1"/>
    <property type="molecule type" value="Genomic_DNA"/>
</dbReference>
<dbReference type="Pfam" id="PF00072">
    <property type="entry name" value="Response_reg"/>
    <property type="match status" value="3"/>
</dbReference>
<dbReference type="PANTHER" id="PTHR43047:SF72">
    <property type="entry name" value="OSMOSENSING HISTIDINE PROTEIN KINASE SLN1"/>
    <property type="match status" value="1"/>
</dbReference>
<dbReference type="GO" id="GO:0000155">
    <property type="term" value="F:phosphorelay sensor kinase activity"/>
    <property type="evidence" value="ECO:0007669"/>
    <property type="project" value="InterPro"/>
</dbReference>
<dbReference type="Gene3D" id="3.30.565.10">
    <property type="entry name" value="Histidine kinase-like ATPase, C-terminal domain"/>
    <property type="match status" value="1"/>
</dbReference>
<dbReference type="InterPro" id="IPR036097">
    <property type="entry name" value="HisK_dim/P_sf"/>
</dbReference>
<feature type="domain" description="Response regulatory" evidence="9">
    <location>
        <begin position="402"/>
        <end position="521"/>
    </location>
</feature>
<dbReference type="InterPro" id="IPR004358">
    <property type="entry name" value="Sig_transdc_His_kin-like_C"/>
</dbReference>
<feature type="domain" description="Response regulatory" evidence="9">
    <location>
        <begin position="545"/>
        <end position="656"/>
    </location>
</feature>
<keyword evidence="6" id="KW-0902">Two-component regulatory system</keyword>
<comment type="catalytic activity">
    <reaction evidence="1">
        <text>ATP + protein L-histidine = ADP + protein N-phospho-L-histidine.</text>
        <dbReference type="EC" id="2.7.13.3"/>
    </reaction>
</comment>
<dbReference type="PROSITE" id="PS50110">
    <property type="entry name" value="RESPONSE_REGULATORY"/>
    <property type="match status" value="3"/>
</dbReference>
<organism evidence="10 11">
    <name type="scientific">Pseudoalteromonas aliena</name>
    <dbReference type="NCBI Taxonomy" id="247523"/>
    <lineage>
        <taxon>Bacteria</taxon>
        <taxon>Pseudomonadati</taxon>
        <taxon>Pseudomonadota</taxon>
        <taxon>Gammaproteobacteria</taxon>
        <taxon>Alteromonadales</taxon>
        <taxon>Pseudoalteromonadaceae</taxon>
        <taxon>Pseudoalteromonas</taxon>
    </lineage>
</organism>
<dbReference type="SUPFAM" id="SSF52172">
    <property type="entry name" value="CheY-like"/>
    <property type="match status" value="3"/>
</dbReference>
<dbReference type="PRINTS" id="PR00344">
    <property type="entry name" value="BCTRLSENSOR"/>
</dbReference>
<evidence type="ECO:0000256" key="4">
    <source>
        <dbReference type="ARBA" id="ARBA00022679"/>
    </source>
</evidence>
<evidence type="ECO:0000313" key="10">
    <source>
        <dbReference type="EMBL" id="AQP99222.1"/>
    </source>
</evidence>
<dbReference type="InterPro" id="IPR001789">
    <property type="entry name" value="Sig_transdc_resp-reg_receiver"/>
</dbReference>
<feature type="modified residue" description="4-aspartylphosphate" evidence="7">
    <location>
        <position position="595"/>
    </location>
</feature>
<dbReference type="STRING" id="247523.B0W48_05025"/>
<dbReference type="InterPro" id="IPR003661">
    <property type="entry name" value="HisK_dim/P_dom"/>
</dbReference>
<keyword evidence="4" id="KW-0808">Transferase</keyword>
<dbReference type="InterPro" id="IPR011006">
    <property type="entry name" value="CheY-like_superfamily"/>
</dbReference>
<protein>
    <recommendedName>
        <fullName evidence="2">histidine kinase</fullName>
        <ecNumber evidence="2">2.7.13.3</ecNumber>
    </recommendedName>
</protein>
<dbReference type="Pfam" id="PF00512">
    <property type="entry name" value="HisKA"/>
    <property type="match status" value="1"/>
</dbReference>
<dbReference type="KEGG" id="paln:B0W48_05025"/>
<evidence type="ECO:0000256" key="2">
    <source>
        <dbReference type="ARBA" id="ARBA00012438"/>
    </source>
</evidence>
<dbReference type="PANTHER" id="PTHR43047">
    <property type="entry name" value="TWO-COMPONENT HISTIDINE PROTEIN KINASE"/>
    <property type="match status" value="1"/>
</dbReference>
<dbReference type="Proteomes" id="UP000188243">
    <property type="component" value="Chromosome"/>
</dbReference>
<dbReference type="Gene3D" id="1.10.287.130">
    <property type="match status" value="1"/>
</dbReference>
<dbReference type="FunFam" id="1.10.287.130:FF:000001">
    <property type="entry name" value="Two-component sensor histidine kinase"/>
    <property type="match status" value="1"/>
</dbReference>
<dbReference type="SMART" id="SM00388">
    <property type="entry name" value="HisKA"/>
    <property type="match status" value="1"/>
</dbReference>
<evidence type="ECO:0000256" key="5">
    <source>
        <dbReference type="ARBA" id="ARBA00022777"/>
    </source>
</evidence>
<dbReference type="FunFam" id="3.30.565.10:FF:000010">
    <property type="entry name" value="Sensor histidine kinase RcsC"/>
    <property type="match status" value="1"/>
</dbReference>
<dbReference type="CDD" id="cd00082">
    <property type="entry name" value="HisKA"/>
    <property type="match status" value="1"/>
</dbReference>
<evidence type="ECO:0000259" key="9">
    <source>
        <dbReference type="PROSITE" id="PS50110"/>
    </source>
</evidence>
<dbReference type="SMART" id="SM00387">
    <property type="entry name" value="HATPase_c"/>
    <property type="match status" value="1"/>
</dbReference>
<evidence type="ECO:0000256" key="7">
    <source>
        <dbReference type="PROSITE-ProRule" id="PRU00169"/>
    </source>
</evidence>
<dbReference type="AlphaFoldDB" id="A0A1Q2GVT7"/>
<dbReference type="CDD" id="cd00156">
    <property type="entry name" value="REC"/>
    <property type="match status" value="1"/>
</dbReference>
<dbReference type="EC" id="2.7.13.3" evidence="2"/>
<sequence>MLDKVTQLLLVEDDEDDYILTCDYLEQLDSHTFNIQWISSPEQAIETLSKNEHDICLLDYRLGASNGLDVLKEAIANGFSGPIIMLTGQSNDELDCAALDAGAVDYLIKTEMSSSRFARAIRYALARKDVEGERVERLKAEAENRSKDRFLAHLSHELRTPLSSILGYTELLMQSDFSQQAENELGVIYRNGKHLLSLLNDVLDLSKIAADKLELTLSEVNLDSMLADVYTLMRVSVLDKGLTLRFESDKPLPLVARLDATRVRQILINLINNAVKFTDKGEIVINAWTQWVDDREMLFFSIKDTGMGIAPEKQKLIFKPFEQIADVESRSVGGAGLGLAICAELLARMHGDINLQSEFGKGSTFTISVYPGDISEVERQVLNFSSAPQLHSKLAPCKVSGRVLVVDDLRDLRMLVGHMISSCGARVDYAEHGQQALEKVRIADAYKAPYDIIFIDIHMPVMGGKEATIELRKMGYKGPIIALTAATMKGIHEELAALGFNDVIPKPVDSAALYQCLQDYLIAPEHAPKAKDINSDKSLTEKKQRFLLVEDDHDAAQITQLLLESLGVETVIASSCAQCLQILNHDQQFNKVLLDMHLPDGRGVDLGQQINKRYPELRLVIVSGAEPDPKEIKDLNIDRVLLKPINLSLLETLISS</sequence>
<feature type="domain" description="Histidine kinase" evidence="8">
    <location>
        <begin position="153"/>
        <end position="373"/>
    </location>
</feature>
<feature type="modified residue" description="4-aspartylphosphate" evidence="7">
    <location>
        <position position="456"/>
    </location>
</feature>
<keyword evidence="5 10" id="KW-0418">Kinase</keyword>
<name>A0A1Q2GVT7_9GAMM</name>
<dbReference type="InterPro" id="IPR005467">
    <property type="entry name" value="His_kinase_dom"/>
</dbReference>
<dbReference type="Pfam" id="PF02518">
    <property type="entry name" value="HATPase_c"/>
    <property type="match status" value="1"/>
</dbReference>
<dbReference type="RefSeq" id="WP_077535914.1">
    <property type="nucleotide sequence ID" value="NZ_CP019628.1"/>
</dbReference>
<gene>
    <name evidence="10" type="ORF">B0W48_05025</name>
</gene>
<dbReference type="CDD" id="cd17546">
    <property type="entry name" value="REC_hyHK_CKI1_RcsC-like"/>
    <property type="match status" value="1"/>
</dbReference>
<evidence type="ECO:0000256" key="6">
    <source>
        <dbReference type="ARBA" id="ARBA00023012"/>
    </source>
</evidence>